<dbReference type="GO" id="GO:0016682">
    <property type="term" value="F:oxidoreductase activity, acting on diphenols and related substances as donors, oxygen as acceptor"/>
    <property type="evidence" value="ECO:0007669"/>
    <property type="project" value="TreeGrafter"/>
</dbReference>
<gene>
    <name evidence="15" type="primary">cydA</name>
    <name evidence="15" type="ORF">KDAU_38350</name>
</gene>
<feature type="transmembrane region" description="Helical" evidence="13">
    <location>
        <begin position="408"/>
        <end position="432"/>
    </location>
</feature>
<keyword evidence="9 13" id="KW-0249">Electron transport</keyword>
<keyword evidence="16" id="KW-1185">Reference proteome</keyword>
<evidence type="ECO:0000256" key="8">
    <source>
        <dbReference type="ARBA" id="ARBA00022723"/>
    </source>
</evidence>
<evidence type="ECO:0000256" key="13">
    <source>
        <dbReference type="PIRNR" id="PIRNR006446"/>
    </source>
</evidence>
<feature type="region of interest" description="Disordered" evidence="14">
    <location>
        <begin position="444"/>
        <end position="463"/>
    </location>
</feature>
<keyword evidence="8 13" id="KW-0479">Metal-binding</keyword>
<evidence type="ECO:0000256" key="10">
    <source>
        <dbReference type="ARBA" id="ARBA00022989"/>
    </source>
</evidence>
<evidence type="ECO:0000256" key="7">
    <source>
        <dbReference type="ARBA" id="ARBA00022692"/>
    </source>
</evidence>
<evidence type="ECO:0000256" key="1">
    <source>
        <dbReference type="ARBA" id="ARBA00004429"/>
    </source>
</evidence>
<sequence>MNDVLATYLSRAQFAFTIGFHYLFPQLTMGLALLMLVLKTLYLWRKDERLNISARFWARIFAITFIMGVVTGIPMEFQFGTNWSRFSMYAGDIIGQTLAMEGAFAFFIESAFLGIFLFGEQAFGQKMHWFSAFMVWLGTWASGAFIIASNAWMQHPVGYTITGNRLTISNYWAVLFNPWIIAQYSHTMSAAVVTGAFAMAGVGAYYLLIKKHEEYARIFVTVGVIVGLIATAVQIFPTGDAEGRQVTSNQPAKLAAMEGLFQTENGAGIVIIGQPDAGRGTLDNPLVVPNALSVLTYRHWTAQVRGLNTFPADQRPDSVALLYYSYHIMVGLGTIFIAIMALAVLLLWRKMLFRARWMHWILFLALPFPFIANIAGWFTTELGRQPWIVYGLLHTAQGSSPQVGDGNILFTLLGFAGIYLLLGILYVVLVVYETGRGPGHVALVDEGDEPSDTPQPQGLINKA</sequence>
<name>A0A401ZI35_9CHLR</name>
<comment type="similarity">
    <text evidence="2 13">Belongs to the cytochrome ubiquinol oxidase subunit 1 family.</text>
</comment>
<dbReference type="PANTHER" id="PTHR30365">
    <property type="entry name" value="CYTOCHROME D UBIQUINOL OXIDASE"/>
    <property type="match status" value="1"/>
</dbReference>
<keyword evidence="4 13" id="KW-1003">Cell membrane</keyword>
<evidence type="ECO:0000313" key="15">
    <source>
        <dbReference type="EMBL" id="GCE06506.1"/>
    </source>
</evidence>
<keyword evidence="6 13" id="KW-0349">Heme</keyword>
<keyword evidence="7 13" id="KW-0812">Transmembrane</keyword>
<dbReference type="Proteomes" id="UP000287224">
    <property type="component" value="Unassembled WGS sequence"/>
</dbReference>
<dbReference type="GO" id="GO:0019646">
    <property type="term" value="P:aerobic electron transport chain"/>
    <property type="evidence" value="ECO:0007669"/>
    <property type="project" value="InterPro"/>
</dbReference>
<dbReference type="EMBL" id="BIFQ01000001">
    <property type="protein sequence ID" value="GCE06506.1"/>
    <property type="molecule type" value="Genomic_DNA"/>
</dbReference>
<dbReference type="AlphaFoldDB" id="A0A401ZI35"/>
<comment type="caution">
    <text evidence="15">The sequence shown here is derived from an EMBL/GenBank/DDBJ whole genome shotgun (WGS) entry which is preliminary data.</text>
</comment>
<proteinExistence type="inferred from homology"/>
<dbReference type="GO" id="GO:0046872">
    <property type="term" value="F:metal ion binding"/>
    <property type="evidence" value="ECO:0007669"/>
    <property type="project" value="UniProtKB-UniRule"/>
</dbReference>
<organism evidence="15 16">
    <name type="scientific">Dictyobacter aurantiacus</name>
    <dbReference type="NCBI Taxonomy" id="1936993"/>
    <lineage>
        <taxon>Bacteria</taxon>
        <taxon>Bacillati</taxon>
        <taxon>Chloroflexota</taxon>
        <taxon>Ktedonobacteria</taxon>
        <taxon>Ktedonobacterales</taxon>
        <taxon>Dictyobacteraceae</taxon>
        <taxon>Dictyobacter</taxon>
    </lineage>
</organism>
<comment type="subcellular location">
    <subcellularLocation>
        <location evidence="1">Cell inner membrane</location>
        <topology evidence="1">Multi-pass membrane protein</topology>
    </subcellularLocation>
</comment>
<evidence type="ECO:0000256" key="5">
    <source>
        <dbReference type="ARBA" id="ARBA00022519"/>
    </source>
</evidence>
<dbReference type="GO" id="GO:0005886">
    <property type="term" value="C:plasma membrane"/>
    <property type="evidence" value="ECO:0007669"/>
    <property type="project" value="UniProtKB-SubCell"/>
</dbReference>
<protein>
    <submittedName>
        <fullName evidence="15">Cytochrome ubiquinol oxidase subunit I</fullName>
    </submittedName>
</protein>
<evidence type="ECO:0000256" key="11">
    <source>
        <dbReference type="ARBA" id="ARBA00023004"/>
    </source>
</evidence>
<keyword evidence="10 13" id="KW-1133">Transmembrane helix</keyword>
<evidence type="ECO:0000256" key="2">
    <source>
        <dbReference type="ARBA" id="ARBA00009819"/>
    </source>
</evidence>
<dbReference type="GO" id="GO:0020037">
    <property type="term" value="F:heme binding"/>
    <property type="evidence" value="ECO:0007669"/>
    <property type="project" value="TreeGrafter"/>
</dbReference>
<dbReference type="RefSeq" id="WP_126597446.1">
    <property type="nucleotide sequence ID" value="NZ_BIFQ01000001.1"/>
</dbReference>
<dbReference type="PIRSF" id="PIRSF006446">
    <property type="entry name" value="Cyt_quinol_oxidase_1"/>
    <property type="match status" value="1"/>
</dbReference>
<keyword evidence="11 13" id="KW-0408">Iron</keyword>
<evidence type="ECO:0000256" key="12">
    <source>
        <dbReference type="ARBA" id="ARBA00023136"/>
    </source>
</evidence>
<feature type="transmembrane region" description="Helical" evidence="13">
    <location>
        <begin position="188"/>
        <end position="208"/>
    </location>
</feature>
<feature type="transmembrane region" description="Helical" evidence="13">
    <location>
        <begin position="20"/>
        <end position="44"/>
    </location>
</feature>
<feature type="transmembrane region" description="Helical" evidence="13">
    <location>
        <begin position="360"/>
        <end position="378"/>
    </location>
</feature>
<keyword evidence="12 13" id="KW-0472">Membrane</keyword>
<dbReference type="OrthoDB" id="9807042at2"/>
<feature type="transmembrane region" description="Helical" evidence="13">
    <location>
        <begin position="130"/>
        <end position="153"/>
    </location>
</feature>
<accession>A0A401ZI35</accession>
<dbReference type="Pfam" id="PF01654">
    <property type="entry name" value="Cyt_bd_oxida_I"/>
    <property type="match status" value="1"/>
</dbReference>
<keyword evidence="3 13" id="KW-0813">Transport</keyword>
<evidence type="ECO:0000313" key="16">
    <source>
        <dbReference type="Proteomes" id="UP000287224"/>
    </source>
</evidence>
<feature type="transmembrane region" description="Helical" evidence="13">
    <location>
        <begin position="324"/>
        <end position="348"/>
    </location>
</feature>
<keyword evidence="5" id="KW-0997">Cell inner membrane</keyword>
<dbReference type="InterPro" id="IPR002585">
    <property type="entry name" value="Cyt-d_ubiquinol_oxidase_su_1"/>
</dbReference>
<evidence type="ECO:0000256" key="3">
    <source>
        <dbReference type="ARBA" id="ARBA00022448"/>
    </source>
</evidence>
<feature type="transmembrane region" description="Helical" evidence="13">
    <location>
        <begin position="93"/>
        <end position="118"/>
    </location>
</feature>
<dbReference type="GO" id="GO:0009055">
    <property type="term" value="F:electron transfer activity"/>
    <property type="evidence" value="ECO:0007669"/>
    <property type="project" value="UniProtKB-UniRule"/>
</dbReference>
<evidence type="ECO:0000256" key="4">
    <source>
        <dbReference type="ARBA" id="ARBA00022475"/>
    </source>
</evidence>
<feature type="transmembrane region" description="Helical" evidence="13">
    <location>
        <begin position="56"/>
        <end position="73"/>
    </location>
</feature>
<dbReference type="PANTHER" id="PTHR30365:SF0">
    <property type="entry name" value="CYTOCHROME BD-I UBIQUINOL OXIDASE SUBUNIT 1"/>
    <property type="match status" value="1"/>
</dbReference>
<evidence type="ECO:0000256" key="6">
    <source>
        <dbReference type="ARBA" id="ARBA00022617"/>
    </source>
</evidence>
<feature type="compositionally biased region" description="Polar residues" evidence="14">
    <location>
        <begin position="452"/>
        <end position="463"/>
    </location>
</feature>
<reference evidence="16" key="1">
    <citation type="submission" date="2018-12" db="EMBL/GenBank/DDBJ databases">
        <title>Tengunoibacter tsumagoiensis gen. nov., sp. nov., Dictyobacter kobayashii sp. nov., D. alpinus sp. nov., and D. joshuensis sp. nov. and description of Dictyobacteraceae fam. nov. within the order Ktedonobacterales isolated from Tengu-no-mugimeshi.</title>
        <authorList>
            <person name="Wang C.M."/>
            <person name="Zheng Y."/>
            <person name="Sakai Y."/>
            <person name="Toyoda A."/>
            <person name="Minakuchi Y."/>
            <person name="Abe K."/>
            <person name="Yokota A."/>
            <person name="Yabe S."/>
        </authorList>
    </citation>
    <scope>NUCLEOTIDE SEQUENCE [LARGE SCALE GENOMIC DNA]</scope>
    <source>
        <strain evidence="16">S-27</strain>
    </source>
</reference>
<evidence type="ECO:0000256" key="14">
    <source>
        <dbReference type="SAM" id="MobiDB-lite"/>
    </source>
</evidence>
<evidence type="ECO:0000256" key="9">
    <source>
        <dbReference type="ARBA" id="ARBA00022982"/>
    </source>
</evidence>
<feature type="transmembrane region" description="Helical" evidence="13">
    <location>
        <begin position="215"/>
        <end position="236"/>
    </location>
</feature>
<dbReference type="GO" id="GO:0070069">
    <property type="term" value="C:cytochrome complex"/>
    <property type="evidence" value="ECO:0007669"/>
    <property type="project" value="UniProtKB-UniRule"/>
</dbReference>